<organism evidence="2">
    <name type="scientific">Trichodesmium erythraeum (strain IMS101)</name>
    <dbReference type="NCBI Taxonomy" id="203124"/>
    <lineage>
        <taxon>Bacteria</taxon>
        <taxon>Bacillati</taxon>
        <taxon>Cyanobacteriota</taxon>
        <taxon>Cyanophyceae</taxon>
        <taxon>Oscillatoriophycideae</taxon>
        <taxon>Oscillatoriales</taxon>
        <taxon>Microcoleaceae</taxon>
        <taxon>Trichodesmium</taxon>
    </lineage>
</organism>
<dbReference type="RefSeq" id="WP_011612105.1">
    <property type="nucleotide sequence ID" value="NC_008312.1"/>
</dbReference>
<dbReference type="eggNOG" id="COG1357">
    <property type="taxonomic scope" value="Bacteria"/>
</dbReference>
<evidence type="ECO:0000313" key="2">
    <source>
        <dbReference type="EMBL" id="ABG51743.1"/>
    </source>
</evidence>
<dbReference type="AlphaFoldDB" id="Q111T1"/>
<proteinExistence type="predicted"/>
<feature type="coiled-coil region" evidence="1">
    <location>
        <begin position="42"/>
        <end position="77"/>
    </location>
</feature>
<accession>Q111T1</accession>
<dbReference type="OrthoDB" id="516320at2"/>
<keyword evidence="1" id="KW-0175">Coiled coil</keyword>
<gene>
    <name evidence="2" type="ordered locus">Tery_2542</name>
</gene>
<evidence type="ECO:0008006" key="3">
    <source>
        <dbReference type="Google" id="ProtNLM"/>
    </source>
</evidence>
<sequence>MENDNSKKTSIYGDNIKQQGAFSIGVNKGEVENQNTNIAVGYNNGKIKVEKLAGNINEAQQRTLAETAAEIQQLLQQLELSNPTETTAGQMAVVAKAVEVVENHPTLKQRVIGVLKSAGTEAFKEALDHPIANVLVAAFQGWTQA</sequence>
<dbReference type="HOGENOM" id="CLU_149397_1_0_3"/>
<protein>
    <recommendedName>
        <fullName evidence="3">Pentapeptide repeat</fullName>
    </recommendedName>
</protein>
<name>Q111T1_TRIEI</name>
<evidence type="ECO:0000256" key="1">
    <source>
        <dbReference type="SAM" id="Coils"/>
    </source>
</evidence>
<dbReference type="KEGG" id="ter:Tery_2542"/>
<dbReference type="EMBL" id="CP000393">
    <property type="protein sequence ID" value="ABG51743.1"/>
    <property type="molecule type" value="Genomic_DNA"/>
</dbReference>
<reference evidence="2" key="1">
    <citation type="submission" date="2006-06" db="EMBL/GenBank/DDBJ databases">
        <title>Complete sequence of Trichodesmium erythraeum IMS101.</title>
        <authorList>
            <consortium name="US DOE Joint Genome Institute"/>
            <person name="Copeland A."/>
            <person name="Lucas S."/>
            <person name="Lapidus A."/>
            <person name="Barry K."/>
            <person name="Detter J.C."/>
            <person name="Glavina del Rio T."/>
            <person name="Hammon N."/>
            <person name="Israni S."/>
            <person name="Dalin E."/>
            <person name="Tice H."/>
            <person name="Pitluck S."/>
            <person name="Kiss H."/>
            <person name="Munk A.C."/>
            <person name="Brettin T."/>
            <person name="Bruce D."/>
            <person name="Han C."/>
            <person name="Tapia R."/>
            <person name="Gilna P."/>
            <person name="Schmutz J."/>
            <person name="Larimer F."/>
            <person name="Land M."/>
            <person name="Hauser L."/>
            <person name="Kyrpides N."/>
            <person name="Kim E."/>
            <person name="Richardson P."/>
        </authorList>
    </citation>
    <scope>NUCLEOTIDE SEQUENCE [LARGE SCALE GENOMIC DNA]</scope>
    <source>
        <strain evidence="2">IMS101</strain>
    </source>
</reference>